<evidence type="ECO:0000256" key="7">
    <source>
        <dbReference type="SAM" id="MobiDB-lite"/>
    </source>
</evidence>
<gene>
    <name evidence="9" type="primary">LOC108674763</name>
</gene>
<evidence type="ECO:0000256" key="5">
    <source>
        <dbReference type="ARBA" id="ARBA00023049"/>
    </source>
</evidence>
<keyword evidence="8" id="KW-1185">Reference proteome</keyword>
<evidence type="ECO:0000256" key="1">
    <source>
        <dbReference type="ARBA" id="ARBA00009915"/>
    </source>
</evidence>
<dbReference type="GeneID" id="108674763"/>
<dbReference type="OrthoDB" id="285308at2759"/>
<evidence type="ECO:0000256" key="6">
    <source>
        <dbReference type="RuleBase" id="RU364057"/>
    </source>
</evidence>
<comment type="similarity">
    <text evidence="1 6">Belongs to the peptidase M76 family.</text>
</comment>
<dbReference type="EC" id="3.4.24.-" evidence="6"/>
<dbReference type="PANTHER" id="PTHR21711:SF0">
    <property type="entry name" value="MITOCHONDRIAL INNER MEMBRANE PROTEASE ATP23 HOMOLOG"/>
    <property type="match status" value="1"/>
</dbReference>
<protein>
    <recommendedName>
        <fullName evidence="6">Mitochondrial inner membrane protease ATP23</fullName>
        <ecNumber evidence="6">3.4.24.-</ecNumber>
    </recommendedName>
</protein>
<proteinExistence type="inferred from homology"/>
<dbReference type="RefSeq" id="XP_018018222.1">
    <property type="nucleotide sequence ID" value="XM_018162733.2"/>
</dbReference>
<feature type="region of interest" description="Disordered" evidence="7">
    <location>
        <begin position="1"/>
        <end position="57"/>
    </location>
</feature>
<evidence type="ECO:0000313" key="9">
    <source>
        <dbReference type="RefSeq" id="XP_018018222.1"/>
    </source>
</evidence>
<dbReference type="GO" id="GO:0033615">
    <property type="term" value="P:mitochondrial proton-transporting ATP synthase complex assembly"/>
    <property type="evidence" value="ECO:0007669"/>
    <property type="project" value="TreeGrafter"/>
</dbReference>
<keyword evidence="5 6" id="KW-0482">Metalloprotease</keyword>
<keyword evidence="3 6" id="KW-0479">Metal-binding</keyword>
<feature type="compositionally biased region" description="Basic and acidic residues" evidence="7">
    <location>
        <begin position="44"/>
        <end position="54"/>
    </location>
</feature>
<dbReference type="InterPro" id="IPR019165">
    <property type="entry name" value="Peptidase_M76_ATP23"/>
</dbReference>
<reference evidence="9" key="1">
    <citation type="submission" date="2025-08" db="UniProtKB">
        <authorList>
            <consortium name="RefSeq"/>
        </authorList>
    </citation>
    <scope>IDENTIFICATION</scope>
    <source>
        <tissue evidence="9">Whole organism</tissue>
    </source>
</reference>
<dbReference type="Pfam" id="PF09768">
    <property type="entry name" value="Peptidase_M76"/>
    <property type="match status" value="1"/>
</dbReference>
<dbReference type="GO" id="GO:0034982">
    <property type="term" value="P:mitochondrial protein processing"/>
    <property type="evidence" value="ECO:0007669"/>
    <property type="project" value="TreeGrafter"/>
</dbReference>
<organism evidence="8 9">
    <name type="scientific">Hyalella azteca</name>
    <name type="common">Amphipod</name>
    <dbReference type="NCBI Taxonomy" id="294128"/>
    <lineage>
        <taxon>Eukaryota</taxon>
        <taxon>Metazoa</taxon>
        <taxon>Ecdysozoa</taxon>
        <taxon>Arthropoda</taxon>
        <taxon>Crustacea</taxon>
        <taxon>Multicrustacea</taxon>
        <taxon>Malacostraca</taxon>
        <taxon>Eumalacostraca</taxon>
        <taxon>Peracarida</taxon>
        <taxon>Amphipoda</taxon>
        <taxon>Senticaudata</taxon>
        <taxon>Talitrida</taxon>
        <taxon>Talitroidea</taxon>
        <taxon>Hyalellidae</taxon>
        <taxon>Hyalella</taxon>
    </lineage>
</organism>
<dbReference type="GO" id="GO:0004222">
    <property type="term" value="F:metalloendopeptidase activity"/>
    <property type="evidence" value="ECO:0007669"/>
    <property type="project" value="InterPro"/>
</dbReference>
<evidence type="ECO:0000256" key="2">
    <source>
        <dbReference type="ARBA" id="ARBA00022670"/>
    </source>
</evidence>
<keyword evidence="4 6" id="KW-0378">Hydrolase</keyword>
<dbReference type="AlphaFoldDB" id="A0A8B7NWV6"/>
<sequence length="283" mass="32032">MLDEPYQSAEALAENHSTIPNEPSSSAPKDEKVTNLNAESWSKSSEEDKQDACKPQDFGYDMYPERKGARFTPTFTQILKGHGRENFDRAKCERKVLRAIEKYPLVKIMMSALKSSGCPVDIQRHIACEVCDTSVTGGYDVESNQIVVCQNMCKLEGLVAGVLTHEMIHMFDYCKHKLDFKNIEHLACTEIRAANLTHCSFMSAIAQSDASPFRIAKTHQECVKTKAAWSVESVRHVGIEEARRIVDKVFPQCYADLEPIGRRVRRNSGEEVLAYQEKRIYGY</sequence>
<dbReference type="Proteomes" id="UP000694843">
    <property type="component" value="Unplaced"/>
</dbReference>
<evidence type="ECO:0000256" key="3">
    <source>
        <dbReference type="ARBA" id="ARBA00022723"/>
    </source>
</evidence>
<keyword evidence="2 6" id="KW-0645">Protease</keyword>
<feature type="compositionally biased region" description="Polar residues" evidence="7">
    <location>
        <begin position="34"/>
        <end position="43"/>
    </location>
</feature>
<name>A0A8B7NWV6_HYAAZ</name>
<evidence type="ECO:0000313" key="8">
    <source>
        <dbReference type="Proteomes" id="UP000694843"/>
    </source>
</evidence>
<accession>A0A8B7NWV6</accession>
<dbReference type="GO" id="GO:0046872">
    <property type="term" value="F:metal ion binding"/>
    <property type="evidence" value="ECO:0007669"/>
    <property type="project" value="UniProtKB-KW"/>
</dbReference>
<evidence type="ECO:0000256" key="4">
    <source>
        <dbReference type="ARBA" id="ARBA00022801"/>
    </source>
</evidence>
<dbReference type="OMA" id="EAHQNCV"/>
<dbReference type="PANTHER" id="PTHR21711">
    <property type="entry name" value="MITOCHONDRIAL INNER MEMBRANE PROTEASE"/>
    <property type="match status" value="1"/>
</dbReference>
<feature type="compositionally biased region" description="Polar residues" evidence="7">
    <location>
        <begin position="15"/>
        <end position="27"/>
    </location>
</feature>
<dbReference type="GO" id="GO:0005739">
    <property type="term" value="C:mitochondrion"/>
    <property type="evidence" value="ECO:0007669"/>
    <property type="project" value="GOC"/>
</dbReference>
<dbReference type="KEGG" id="hazt:108674763"/>